<sequence>MKPAMAKNRVEETLEALRTQMMETAKEYGMQHPLVLYYSREIDRVHTALLTEQYGTLHG</sequence>
<dbReference type="InterPro" id="IPR037208">
    <property type="entry name" value="Spo0E-like_sf"/>
</dbReference>
<dbReference type="EMBL" id="CP031092">
    <property type="protein sequence ID" value="AXF57931.1"/>
    <property type="molecule type" value="Genomic_DNA"/>
</dbReference>
<dbReference type="GO" id="GO:0046983">
    <property type="term" value="F:protein dimerization activity"/>
    <property type="evidence" value="ECO:0007669"/>
    <property type="project" value="InterPro"/>
</dbReference>
<proteinExistence type="predicted"/>
<evidence type="ECO:0000313" key="1">
    <source>
        <dbReference type="EMBL" id="AXF57931.1"/>
    </source>
</evidence>
<protein>
    <submittedName>
        <fullName evidence="1">Aspartyl-phosphate phosphatase Spo0E family protein</fullName>
    </submittedName>
</protein>
<dbReference type="KEGG" id="rue:DT065_08890"/>
<dbReference type="InterPro" id="IPR036638">
    <property type="entry name" value="HLH_DNA-bd_sf"/>
</dbReference>
<dbReference type="Gene3D" id="4.10.280.10">
    <property type="entry name" value="Helix-loop-helix DNA-binding domain"/>
    <property type="match status" value="1"/>
</dbReference>
<keyword evidence="2" id="KW-1185">Reference proteome</keyword>
<dbReference type="OrthoDB" id="1684493at2"/>
<dbReference type="InterPro" id="IPR018540">
    <property type="entry name" value="Spo0E-like"/>
</dbReference>
<dbReference type="AlphaFoldDB" id="A0A345C400"/>
<reference evidence="1 2" key="1">
    <citation type="journal article" date="2018" name="J. Microbiol.">
        <title>Salicibibacter kimchii gen. nov., sp. nov., a moderately halophilic and alkalitolerant bacterium in the family Bacillaceae, isolated from kimchi.</title>
        <authorList>
            <person name="Jang J.Y."/>
            <person name="Oh Y.J."/>
            <person name="Lim S.K."/>
            <person name="Park H.K."/>
            <person name="Lee C."/>
            <person name="Kim J.Y."/>
            <person name="Lee M.A."/>
            <person name="Choi H.J."/>
        </authorList>
    </citation>
    <scope>NUCLEOTIDE SEQUENCE [LARGE SCALE GENOMIC DNA]</scope>
    <source>
        <strain evidence="1 2">NKC1-1</strain>
    </source>
</reference>
<evidence type="ECO:0000313" key="2">
    <source>
        <dbReference type="Proteomes" id="UP000252100"/>
    </source>
</evidence>
<gene>
    <name evidence="1" type="ORF">DT065_08890</name>
</gene>
<accession>A0A345C400</accession>
<dbReference type="RefSeq" id="WP_114376204.1">
    <property type="nucleotide sequence ID" value="NZ_CP031092.1"/>
</dbReference>
<dbReference type="Proteomes" id="UP000252100">
    <property type="component" value="Chromosome"/>
</dbReference>
<name>A0A345C400_9BACI</name>
<dbReference type="SUPFAM" id="SSF140500">
    <property type="entry name" value="BAS1536-like"/>
    <property type="match status" value="1"/>
</dbReference>
<dbReference type="GO" id="GO:0043937">
    <property type="term" value="P:regulation of sporulation"/>
    <property type="evidence" value="ECO:0007669"/>
    <property type="project" value="InterPro"/>
</dbReference>
<organism evidence="1 2">
    <name type="scientific">Salicibibacter kimchii</name>
    <dbReference type="NCBI Taxonomy" id="2099786"/>
    <lineage>
        <taxon>Bacteria</taxon>
        <taxon>Bacillati</taxon>
        <taxon>Bacillota</taxon>
        <taxon>Bacilli</taxon>
        <taxon>Bacillales</taxon>
        <taxon>Bacillaceae</taxon>
        <taxon>Salicibibacter</taxon>
    </lineage>
</organism>
<dbReference type="Pfam" id="PF09388">
    <property type="entry name" value="SpoOE-like"/>
    <property type="match status" value="1"/>
</dbReference>